<feature type="domain" description="Response regulatory" evidence="7">
    <location>
        <begin position="2"/>
        <end position="118"/>
    </location>
</feature>
<protein>
    <submittedName>
        <fullName evidence="8">Sigma-54-dependent Fis family transcriptional regulator</fullName>
    </submittedName>
</protein>
<dbReference type="GO" id="GO:0043565">
    <property type="term" value="F:sequence-specific DNA binding"/>
    <property type="evidence" value="ECO:0007669"/>
    <property type="project" value="InterPro"/>
</dbReference>
<evidence type="ECO:0000256" key="2">
    <source>
        <dbReference type="ARBA" id="ARBA00022840"/>
    </source>
</evidence>
<dbReference type="Gene3D" id="3.40.50.300">
    <property type="entry name" value="P-loop containing nucleotide triphosphate hydrolases"/>
    <property type="match status" value="1"/>
</dbReference>
<dbReference type="SMART" id="SM00448">
    <property type="entry name" value="REC"/>
    <property type="match status" value="1"/>
</dbReference>
<dbReference type="Pfam" id="PF25601">
    <property type="entry name" value="AAA_lid_14"/>
    <property type="match status" value="1"/>
</dbReference>
<dbReference type="PROSITE" id="PS00676">
    <property type="entry name" value="SIGMA54_INTERACT_2"/>
    <property type="match status" value="1"/>
</dbReference>
<accession>A0A7J0BHM0</accession>
<dbReference type="InterPro" id="IPR058031">
    <property type="entry name" value="AAA_lid_NorR"/>
</dbReference>
<keyword evidence="2" id="KW-0067">ATP-binding</keyword>
<keyword evidence="5" id="KW-0597">Phosphoprotein</keyword>
<dbReference type="CDD" id="cd00009">
    <property type="entry name" value="AAA"/>
    <property type="match status" value="1"/>
</dbReference>
<dbReference type="Pfam" id="PF00158">
    <property type="entry name" value="Sigma54_activat"/>
    <property type="match status" value="1"/>
</dbReference>
<dbReference type="InterPro" id="IPR025943">
    <property type="entry name" value="Sigma_54_int_dom_ATP-bd_2"/>
</dbReference>
<dbReference type="AlphaFoldDB" id="A0A7J0BHM0"/>
<name>A0A7J0BHM0_9BACT</name>
<dbReference type="SUPFAM" id="SSF46689">
    <property type="entry name" value="Homeodomain-like"/>
    <property type="match status" value="1"/>
</dbReference>
<dbReference type="PANTHER" id="PTHR32071">
    <property type="entry name" value="TRANSCRIPTIONAL REGULATORY PROTEIN"/>
    <property type="match status" value="1"/>
</dbReference>
<dbReference type="Proteomes" id="UP000503840">
    <property type="component" value="Unassembled WGS sequence"/>
</dbReference>
<keyword evidence="9" id="KW-1185">Reference proteome</keyword>
<dbReference type="GO" id="GO:0006355">
    <property type="term" value="P:regulation of DNA-templated transcription"/>
    <property type="evidence" value="ECO:0007669"/>
    <property type="project" value="InterPro"/>
</dbReference>
<dbReference type="SUPFAM" id="SSF52172">
    <property type="entry name" value="CheY-like"/>
    <property type="match status" value="1"/>
</dbReference>
<keyword evidence="1" id="KW-0547">Nucleotide-binding</keyword>
<dbReference type="PANTHER" id="PTHR32071:SF57">
    <property type="entry name" value="C4-DICARBOXYLATE TRANSPORT TRANSCRIPTIONAL REGULATORY PROTEIN DCTD"/>
    <property type="match status" value="1"/>
</dbReference>
<dbReference type="Gene3D" id="1.10.8.60">
    <property type="match status" value="1"/>
</dbReference>
<dbReference type="FunFam" id="3.40.50.300:FF:000006">
    <property type="entry name" value="DNA-binding transcriptional regulator NtrC"/>
    <property type="match status" value="1"/>
</dbReference>
<dbReference type="PROSITE" id="PS00675">
    <property type="entry name" value="SIGMA54_INTERACT_1"/>
    <property type="match status" value="1"/>
</dbReference>
<dbReference type="Gene3D" id="3.40.50.2300">
    <property type="match status" value="1"/>
</dbReference>
<dbReference type="GO" id="GO:0005524">
    <property type="term" value="F:ATP binding"/>
    <property type="evidence" value="ECO:0007669"/>
    <property type="project" value="UniProtKB-KW"/>
</dbReference>
<dbReference type="Pfam" id="PF00072">
    <property type="entry name" value="Response_reg"/>
    <property type="match status" value="1"/>
</dbReference>
<dbReference type="GO" id="GO:0000160">
    <property type="term" value="P:phosphorelay signal transduction system"/>
    <property type="evidence" value="ECO:0007669"/>
    <property type="project" value="InterPro"/>
</dbReference>
<dbReference type="InterPro" id="IPR002078">
    <property type="entry name" value="Sigma_54_int"/>
</dbReference>
<dbReference type="PROSITE" id="PS50045">
    <property type="entry name" value="SIGMA54_INTERACT_4"/>
    <property type="match status" value="1"/>
</dbReference>
<gene>
    <name evidence="8" type="ORF">DSM101010T_10670</name>
</gene>
<dbReference type="InterPro" id="IPR009057">
    <property type="entry name" value="Homeodomain-like_sf"/>
</dbReference>
<evidence type="ECO:0000256" key="1">
    <source>
        <dbReference type="ARBA" id="ARBA00022741"/>
    </source>
</evidence>
<dbReference type="InterPro" id="IPR027417">
    <property type="entry name" value="P-loop_NTPase"/>
</dbReference>
<evidence type="ECO:0000259" key="7">
    <source>
        <dbReference type="PROSITE" id="PS50110"/>
    </source>
</evidence>
<feature type="domain" description="Sigma-54 factor interaction" evidence="6">
    <location>
        <begin position="165"/>
        <end position="396"/>
    </location>
</feature>
<dbReference type="Gene3D" id="1.10.10.60">
    <property type="entry name" value="Homeodomain-like"/>
    <property type="match status" value="1"/>
</dbReference>
<dbReference type="InterPro" id="IPR011006">
    <property type="entry name" value="CheY-like_superfamily"/>
</dbReference>
<reference evidence="8 9" key="1">
    <citation type="submission" date="2020-05" db="EMBL/GenBank/DDBJ databases">
        <title>Draft genome sequence of Desulfovibrio sp. strain HN2T.</title>
        <authorList>
            <person name="Ueno A."/>
            <person name="Tamazawa S."/>
            <person name="Tamamura S."/>
            <person name="Murakami T."/>
            <person name="Kiyama T."/>
            <person name="Inomata H."/>
            <person name="Amano Y."/>
            <person name="Miyakawa K."/>
            <person name="Tamaki H."/>
            <person name="Naganuma T."/>
            <person name="Kaneko K."/>
        </authorList>
    </citation>
    <scope>NUCLEOTIDE SEQUENCE [LARGE SCALE GENOMIC DNA]</scope>
    <source>
        <strain evidence="8 9">HN2</strain>
    </source>
</reference>
<evidence type="ECO:0000313" key="9">
    <source>
        <dbReference type="Proteomes" id="UP000503840"/>
    </source>
</evidence>
<proteinExistence type="predicted"/>
<dbReference type="InterPro" id="IPR002197">
    <property type="entry name" value="HTH_Fis"/>
</dbReference>
<feature type="modified residue" description="4-aspartylphosphate" evidence="5">
    <location>
        <position position="51"/>
    </location>
</feature>
<evidence type="ECO:0000313" key="8">
    <source>
        <dbReference type="EMBL" id="GFM32702.1"/>
    </source>
</evidence>
<organism evidence="8 9">
    <name type="scientific">Desulfovibrio subterraneus</name>
    <dbReference type="NCBI Taxonomy" id="2718620"/>
    <lineage>
        <taxon>Bacteria</taxon>
        <taxon>Pseudomonadati</taxon>
        <taxon>Thermodesulfobacteriota</taxon>
        <taxon>Desulfovibrionia</taxon>
        <taxon>Desulfovibrionales</taxon>
        <taxon>Desulfovibrionaceae</taxon>
        <taxon>Desulfovibrio</taxon>
    </lineage>
</organism>
<dbReference type="Pfam" id="PF02954">
    <property type="entry name" value="HTH_8"/>
    <property type="match status" value="1"/>
</dbReference>
<dbReference type="InterPro" id="IPR003593">
    <property type="entry name" value="AAA+_ATPase"/>
</dbReference>
<dbReference type="PRINTS" id="PR01590">
    <property type="entry name" value="HTHFIS"/>
</dbReference>
<dbReference type="SUPFAM" id="SSF52540">
    <property type="entry name" value="P-loop containing nucleoside triphosphate hydrolases"/>
    <property type="match status" value="1"/>
</dbReference>
<keyword evidence="3" id="KW-0805">Transcription regulation</keyword>
<evidence type="ECO:0000259" key="6">
    <source>
        <dbReference type="PROSITE" id="PS50045"/>
    </source>
</evidence>
<dbReference type="PROSITE" id="PS50110">
    <property type="entry name" value="RESPONSE_REGULATORY"/>
    <property type="match status" value="1"/>
</dbReference>
<evidence type="ECO:0000256" key="5">
    <source>
        <dbReference type="PROSITE-ProRule" id="PRU00169"/>
    </source>
</evidence>
<dbReference type="EMBL" id="BLVO01000012">
    <property type="protein sequence ID" value="GFM32702.1"/>
    <property type="molecule type" value="Genomic_DNA"/>
</dbReference>
<dbReference type="SMART" id="SM00382">
    <property type="entry name" value="AAA"/>
    <property type="match status" value="1"/>
</dbReference>
<evidence type="ECO:0000256" key="3">
    <source>
        <dbReference type="ARBA" id="ARBA00023015"/>
    </source>
</evidence>
<comment type="caution">
    <text evidence="8">The sequence shown here is derived from an EMBL/GenBank/DDBJ whole genome shotgun (WGS) entry which is preliminary data.</text>
</comment>
<keyword evidence="4" id="KW-0804">Transcription</keyword>
<sequence>MRILIVDDNTTSLQSLRIVLSDLGHEPAPFTDPQLALEEARRNRYPLIITDIRMPRMDGLTLLKELKGSPDTETCDVVLITGHGDMETAVGALRHGAYDYLNKPINARELAAVVERSAEHQALLSENRDLRQHLDSRVNEVAGTLRRDLDEARTLLREVSGIGTVVSQSPATERVMNDARMFHNDPSVPVLIEGETGTGKEIIARLIHFGESGCEHPFVAINCAAIPHELFESELFGHEAGAYTGSRAGGSPGKLELAAGGTLFLDEVAEMPLTLQPKLLRVLEERTFYRVGGIRKREFRARVICAANIDLAGQVERGHFRRDLYHRLKVGHLVIPPLRERQEDIPALAGLFLKRQAERKRKKFTSISSEAMDVLLRHMWRGNVRELENTIERAVLVNDDPILKPEHIAFLNMDRSLHCGAESMGTIPLDIENLELPEAPIDLEALTTAIVQKALDRFDGNKSKAAAYLGISRFALHRRLQK</sequence>
<dbReference type="InterPro" id="IPR001789">
    <property type="entry name" value="Sig_transdc_resp-reg_receiver"/>
</dbReference>
<dbReference type="InterPro" id="IPR025662">
    <property type="entry name" value="Sigma_54_int_dom_ATP-bd_1"/>
</dbReference>
<evidence type="ECO:0000256" key="4">
    <source>
        <dbReference type="ARBA" id="ARBA00023163"/>
    </source>
</evidence>
<dbReference type="RefSeq" id="WP_174404388.1">
    <property type="nucleotide sequence ID" value="NZ_BLVO01000012.1"/>
</dbReference>